<keyword evidence="3" id="KW-1185">Reference proteome</keyword>
<evidence type="ECO:0008006" key="4">
    <source>
        <dbReference type="Google" id="ProtNLM"/>
    </source>
</evidence>
<reference evidence="2 3" key="1">
    <citation type="journal article" date="2019" name="Int. J. Syst. Evol. Microbiol.">
        <title>The Global Catalogue of Microorganisms (GCM) 10K type strain sequencing project: providing services to taxonomists for standard genome sequencing and annotation.</title>
        <authorList>
            <consortium name="The Broad Institute Genomics Platform"/>
            <consortium name="The Broad Institute Genome Sequencing Center for Infectious Disease"/>
            <person name="Wu L."/>
            <person name="Ma J."/>
        </authorList>
    </citation>
    <scope>NUCLEOTIDE SEQUENCE [LARGE SCALE GENOMIC DNA]</scope>
    <source>
        <strain evidence="2 3">JCM 6921</strain>
    </source>
</reference>
<feature type="region of interest" description="Disordered" evidence="1">
    <location>
        <begin position="84"/>
        <end position="113"/>
    </location>
</feature>
<evidence type="ECO:0000256" key="1">
    <source>
        <dbReference type="SAM" id="MobiDB-lite"/>
    </source>
</evidence>
<feature type="region of interest" description="Disordered" evidence="1">
    <location>
        <begin position="1"/>
        <end position="30"/>
    </location>
</feature>
<feature type="compositionally biased region" description="Basic residues" evidence="1">
    <location>
        <begin position="10"/>
        <end position="19"/>
    </location>
</feature>
<dbReference type="RefSeq" id="WP_344630879.1">
    <property type="nucleotide sequence ID" value="NZ_BAAATJ010000008.1"/>
</dbReference>
<organism evidence="2 3">
    <name type="scientific">Streptomyces glaucosporus</name>
    <dbReference type="NCBI Taxonomy" id="284044"/>
    <lineage>
        <taxon>Bacteria</taxon>
        <taxon>Bacillati</taxon>
        <taxon>Actinomycetota</taxon>
        <taxon>Actinomycetes</taxon>
        <taxon>Kitasatosporales</taxon>
        <taxon>Streptomycetaceae</taxon>
        <taxon>Streptomyces</taxon>
    </lineage>
</organism>
<comment type="caution">
    <text evidence="2">The sequence shown here is derived from an EMBL/GenBank/DDBJ whole genome shotgun (WGS) entry which is preliminary data.</text>
</comment>
<name>A0ABN3I9F8_9ACTN</name>
<evidence type="ECO:0000313" key="2">
    <source>
        <dbReference type="EMBL" id="GAA2397033.1"/>
    </source>
</evidence>
<evidence type="ECO:0000313" key="3">
    <source>
        <dbReference type="Proteomes" id="UP001500058"/>
    </source>
</evidence>
<proteinExistence type="predicted"/>
<dbReference type="EMBL" id="BAAATJ010000008">
    <property type="protein sequence ID" value="GAA2397033.1"/>
    <property type="molecule type" value="Genomic_DNA"/>
</dbReference>
<protein>
    <recommendedName>
        <fullName evidence="4">Lipoprotein</fullName>
    </recommendedName>
</protein>
<sequence length="113" mass="11696">MPGLLPTRPSARKNVRARRPAPPQARPAHGVDEVVRWAAFGCLLVPLALLACGSPPGGAAAAAAGLSLLTAVCRAVLRHCERVAARSAGRSGPHRGRHGRTGTGAHRGGHRQR</sequence>
<gene>
    <name evidence="2" type="ORF">GCM10010420_23520</name>
</gene>
<dbReference type="Proteomes" id="UP001500058">
    <property type="component" value="Unassembled WGS sequence"/>
</dbReference>
<accession>A0ABN3I9F8</accession>